<proteinExistence type="predicted"/>
<sequence>MDRFSELVNTGEKNYSFVGHNISPGLTVLSILILAQFSELVNTV</sequence>
<reference evidence="1 2" key="1">
    <citation type="submission" date="2024-09" db="EMBL/GenBank/DDBJ databases">
        <title>Floridaenema gen nov. (Aerosakkonemataceae, Aerosakkonematales ord. nov., Cyanobacteria) from benthic tropical and subtropical fresh waters, with the description of four new species.</title>
        <authorList>
            <person name="Moretto J.A."/>
            <person name="Berthold D.E."/>
            <person name="Lefler F.W."/>
            <person name="Huang I.-S."/>
            <person name="Laughinghouse H. IV."/>
        </authorList>
    </citation>
    <scope>NUCLEOTIDE SEQUENCE [LARGE SCALE GENOMIC DNA]</scope>
    <source>
        <strain evidence="1 2">BLCC-F46</strain>
    </source>
</reference>
<protein>
    <submittedName>
        <fullName evidence="1">Uncharacterized protein</fullName>
    </submittedName>
</protein>
<gene>
    <name evidence="1" type="ORF">ACE1CC_24620</name>
</gene>
<dbReference type="EMBL" id="JBHFNQ010000193">
    <property type="protein sequence ID" value="MFB2880048.1"/>
    <property type="molecule type" value="Genomic_DNA"/>
</dbReference>
<name>A0ABV4XD20_9CYAN</name>
<dbReference type="Proteomes" id="UP001576774">
    <property type="component" value="Unassembled WGS sequence"/>
</dbReference>
<comment type="caution">
    <text evidence="1">The sequence shown here is derived from an EMBL/GenBank/DDBJ whole genome shotgun (WGS) entry which is preliminary data.</text>
</comment>
<evidence type="ECO:0000313" key="1">
    <source>
        <dbReference type="EMBL" id="MFB2880048.1"/>
    </source>
</evidence>
<evidence type="ECO:0000313" key="2">
    <source>
        <dbReference type="Proteomes" id="UP001576774"/>
    </source>
</evidence>
<organism evidence="1 2">
    <name type="scientific">Floridaenema aerugineum BLCC-F46</name>
    <dbReference type="NCBI Taxonomy" id="3153654"/>
    <lineage>
        <taxon>Bacteria</taxon>
        <taxon>Bacillati</taxon>
        <taxon>Cyanobacteriota</taxon>
        <taxon>Cyanophyceae</taxon>
        <taxon>Oscillatoriophycideae</taxon>
        <taxon>Aerosakkonematales</taxon>
        <taxon>Aerosakkonemataceae</taxon>
        <taxon>Floridanema</taxon>
        <taxon>Floridanema aerugineum</taxon>
    </lineage>
</organism>
<accession>A0ABV4XD20</accession>
<dbReference type="RefSeq" id="WP_413273077.1">
    <property type="nucleotide sequence ID" value="NZ_JBHFNQ010000193.1"/>
</dbReference>
<keyword evidence="2" id="KW-1185">Reference proteome</keyword>